<gene>
    <name evidence="3" type="ORF">CEURO_LOCUS22190</name>
</gene>
<comment type="caution">
    <text evidence="3">The sequence shown here is derived from an EMBL/GenBank/DDBJ whole genome shotgun (WGS) entry which is preliminary data.</text>
</comment>
<dbReference type="Proteomes" id="UP001152484">
    <property type="component" value="Unassembled WGS sequence"/>
</dbReference>
<protein>
    <recommendedName>
        <fullName evidence="2">Transposase (putative) gypsy type domain-containing protein</fullName>
    </recommendedName>
</protein>
<keyword evidence="4" id="KW-1185">Reference proteome</keyword>
<dbReference type="AlphaFoldDB" id="A0A9P1A0D6"/>
<dbReference type="EMBL" id="CAMAPE010000077">
    <property type="protein sequence ID" value="CAH9119064.1"/>
    <property type="molecule type" value="Genomic_DNA"/>
</dbReference>
<feature type="domain" description="Transposase (putative) gypsy type" evidence="2">
    <location>
        <begin position="195"/>
        <end position="239"/>
    </location>
</feature>
<sequence>MSSQSDSQDISREPSTDDEVVSDVESISEPSTGDDAIVAMEMQKVLVTEAEAEDFEQVMEDEELALAVQTVEEEEEKERMRVTIVVLPPRDAGEASSSRPLNPTPLRAAPEKKKKTKVAAPKKKGRVVDQGKPVDMLEGYSFLNTAALEITSKADRAEFYVTQLHVGPSATVVEPRPEDVLFRAPEGCIAVHILSVSMGLKFSLHPFLREYLRYVGLVPCQLNPNSHSYITGFLNLCRLRGWPPVWTYSSTISISVGEATRMPRASGTCSS</sequence>
<accession>A0A9P1A0D6</accession>
<feature type="region of interest" description="Disordered" evidence="1">
    <location>
        <begin position="1"/>
        <end position="36"/>
    </location>
</feature>
<name>A0A9P1A0D6_CUSEU</name>
<evidence type="ECO:0000259" key="2">
    <source>
        <dbReference type="Pfam" id="PF04195"/>
    </source>
</evidence>
<reference evidence="3" key="1">
    <citation type="submission" date="2022-07" db="EMBL/GenBank/DDBJ databases">
        <authorList>
            <person name="Macas J."/>
            <person name="Novak P."/>
            <person name="Neumann P."/>
        </authorList>
    </citation>
    <scope>NUCLEOTIDE SEQUENCE</scope>
</reference>
<dbReference type="Pfam" id="PF04195">
    <property type="entry name" value="Transposase_28"/>
    <property type="match status" value="1"/>
</dbReference>
<evidence type="ECO:0000313" key="4">
    <source>
        <dbReference type="Proteomes" id="UP001152484"/>
    </source>
</evidence>
<dbReference type="OrthoDB" id="1752359at2759"/>
<feature type="compositionally biased region" description="Basic residues" evidence="1">
    <location>
        <begin position="112"/>
        <end position="125"/>
    </location>
</feature>
<proteinExistence type="predicted"/>
<evidence type="ECO:0000256" key="1">
    <source>
        <dbReference type="SAM" id="MobiDB-lite"/>
    </source>
</evidence>
<dbReference type="InterPro" id="IPR007321">
    <property type="entry name" value="Transposase_28"/>
</dbReference>
<evidence type="ECO:0000313" key="3">
    <source>
        <dbReference type="EMBL" id="CAH9119064.1"/>
    </source>
</evidence>
<feature type="region of interest" description="Disordered" evidence="1">
    <location>
        <begin position="91"/>
        <end position="125"/>
    </location>
</feature>
<organism evidence="3 4">
    <name type="scientific">Cuscuta europaea</name>
    <name type="common">European dodder</name>
    <dbReference type="NCBI Taxonomy" id="41803"/>
    <lineage>
        <taxon>Eukaryota</taxon>
        <taxon>Viridiplantae</taxon>
        <taxon>Streptophyta</taxon>
        <taxon>Embryophyta</taxon>
        <taxon>Tracheophyta</taxon>
        <taxon>Spermatophyta</taxon>
        <taxon>Magnoliopsida</taxon>
        <taxon>eudicotyledons</taxon>
        <taxon>Gunneridae</taxon>
        <taxon>Pentapetalae</taxon>
        <taxon>asterids</taxon>
        <taxon>lamiids</taxon>
        <taxon>Solanales</taxon>
        <taxon>Convolvulaceae</taxon>
        <taxon>Cuscuteae</taxon>
        <taxon>Cuscuta</taxon>
        <taxon>Cuscuta subgen. Cuscuta</taxon>
    </lineage>
</organism>